<reference evidence="5" key="1">
    <citation type="submission" date="2020-04" db="EMBL/GenBank/DDBJ databases">
        <authorList>
            <person name="Zhang T."/>
        </authorList>
    </citation>
    <scope>NUCLEOTIDE SEQUENCE</scope>
    <source>
        <strain evidence="5">HKST-UBA12</strain>
    </source>
</reference>
<feature type="non-terminal residue" evidence="5">
    <location>
        <position position="603"/>
    </location>
</feature>
<protein>
    <submittedName>
        <fullName evidence="5">DUF2207 domain-containing protein</fullName>
    </submittedName>
</protein>
<dbReference type="InterPro" id="IPR018702">
    <property type="entry name" value="DUF2207"/>
</dbReference>
<dbReference type="Pfam" id="PF09972">
    <property type="entry name" value="DUF2207"/>
    <property type="match status" value="1"/>
</dbReference>
<gene>
    <name evidence="5" type="ORF">KC640_02495</name>
</gene>
<keyword evidence="1" id="KW-0472">Membrane</keyword>
<organism evidence="5 6">
    <name type="scientific">Candidatus Dojkabacteria bacterium</name>
    <dbReference type="NCBI Taxonomy" id="2099670"/>
    <lineage>
        <taxon>Bacteria</taxon>
        <taxon>Candidatus Dojkabacteria</taxon>
    </lineage>
</organism>
<feature type="transmembrane region" description="Helical" evidence="1">
    <location>
        <begin position="322"/>
        <end position="349"/>
    </location>
</feature>
<evidence type="ECO:0000256" key="1">
    <source>
        <dbReference type="SAM" id="Phobius"/>
    </source>
</evidence>
<sequence length="603" mass="67273">MLRKILPIPQLVLVMFVGWAIFFPGQVSARSLSYSKYEVNIDVSSDSTVDVEEKMDVVFSGSYQGVIRGITLENPSVTRRCQVAGYTCGGFERIALIGVYDSNGQKLDPSQYELYEQEDEDTGERYYVIKWTVWPGGRNFAGSEVFRWSLKYRLYGSLGWIGSGTNLSPYLYWNALPENRGGSVDDLEININLPSGVIAKGSSLQTYGDSSYGFVTQYRNTLTITDSNITSYGDYTIAYQLPTDAVERPAHFSYAGTLPLVGTKVKLDGVDLGNIGGGLYNFPPGDHDIEFYYDGYESKQASVSVQPDETFSLDSSLNPSPLMVLLLIADLCVNVFGLALVPVAIWWVYHRWQTKVRDQNMPATIIPLYHPPKDMPPYLLGSLKDETVDRQDIVGTLIDLAYRGYIKIKELRKGSNYELKRTGKDESDLTEIEAQLMEDIFGSSDTRETKKLGDRFATRYPKLAKKIYADMVSKGFFAESPESTRSKYLGCGIATTVLGGAFFFFLGIGALFVIGVLGPLGIGIAIGTFGLASLIAANYMPAKTELGSKKLAEVLGFRMYLYTAERYRLQGLNPDEFERYLSYAIVFGIEKEWAEKFKDIYKG</sequence>
<dbReference type="Pfam" id="PF20990">
    <property type="entry name" value="DUF2207_C"/>
    <property type="match status" value="1"/>
</dbReference>
<proteinExistence type="predicted"/>
<dbReference type="Proteomes" id="UP000760819">
    <property type="component" value="Unassembled WGS sequence"/>
</dbReference>
<feature type="transmembrane region" description="Helical" evidence="1">
    <location>
        <begin position="488"/>
        <end position="514"/>
    </location>
</feature>
<keyword evidence="1" id="KW-0812">Transmembrane</keyword>
<dbReference type="InterPro" id="IPR013229">
    <property type="entry name" value="PEGA"/>
</dbReference>
<feature type="domain" description="DUF2207" evidence="3">
    <location>
        <begin position="34"/>
        <end position="236"/>
    </location>
</feature>
<keyword evidence="1" id="KW-1133">Transmembrane helix</keyword>
<evidence type="ECO:0000313" key="5">
    <source>
        <dbReference type="EMBL" id="MCA9379274.1"/>
    </source>
</evidence>
<feature type="domain" description="PEGA" evidence="2">
    <location>
        <begin position="262"/>
        <end position="320"/>
    </location>
</feature>
<dbReference type="Pfam" id="PF08308">
    <property type="entry name" value="PEGA"/>
    <property type="match status" value="1"/>
</dbReference>
<evidence type="ECO:0000259" key="4">
    <source>
        <dbReference type="Pfam" id="PF20990"/>
    </source>
</evidence>
<evidence type="ECO:0000259" key="3">
    <source>
        <dbReference type="Pfam" id="PF09972"/>
    </source>
</evidence>
<evidence type="ECO:0000313" key="6">
    <source>
        <dbReference type="Proteomes" id="UP000760819"/>
    </source>
</evidence>
<dbReference type="InterPro" id="IPR048389">
    <property type="entry name" value="YciQ-like_C"/>
</dbReference>
<accession>A0A955I7E3</accession>
<name>A0A955I7E3_9BACT</name>
<dbReference type="EMBL" id="JAGQLI010000127">
    <property type="protein sequence ID" value="MCA9379274.1"/>
    <property type="molecule type" value="Genomic_DNA"/>
</dbReference>
<feature type="domain" description="Predicted membrane protein YciQ-like C-terminal" evidence="4">
    <location>
        <begin position="367"/>
        <end position="597"/>
    </location>
</feature>
<dbReference type="AlphaFoldDB" id="A0A955I7E3"/>
<comment type="caution">
    <text evidence="5">The sequence shown here is derived from an EMBL/GenBank/DDBJ whole genome shotgun (WGS) entry which is preliminary data.</text>
</comment>
<reference evidence="5" key="2">
    <citation type="journal article" date="2021" name="Microbiome">
        <title>Successional dynamics and alternative stable states in a saline activated sludge microbial community over 9 years.</title>
        <authorList>
            <person name="Wang Y."/>
            <person name="Ye J."/>
            <person name="Ju F."/>
            <person name="Liu L."/>
            <person name="Boyd J.A."/>
            <person name="Deng Y."/>
            <person name="Parks D.H."/>
            <person name="Jiang X."/>
            <person name="Yin X."/>
            <person name="Woodcroft B.J."/>
            <person name="Tyson G.W."/>
            <person name="Hugenholtz P."/>
            <person name="Polz M.F."/>
            <person name="Zhang T."/>
        </authorList>
    </citation>
    <scope>NUCLEOTIDE SEQUENCE</scope>
    <source>
        <strain evidence="5">HKST-UBA12</strain>
    </source>
</reference>
<evidence type="ECO:0000259" key="2">
    <source>
        <dbReference type="Pfam" id="PF08308"/>
    </source>
</evidence>
<feature type="transmembrane region" description="Helical" evidence="1">
    <location>
        <begin position="520"/>
        <end position="540"/>
    </location>
</feature>